<accession>A0A9Q3WKT2</accession>
<name>A0A9Q3WKT2_9RHOB</name>
<organism evidence="1 2">
    <name type="scientific">Ruegeria pomeroyi</name>
    <dbReference type="NCBI Taxonomy" id="89184"/>
    <lineage>
        <taxon>Bacteria</taxon>
        <taxon>Pseudomonadati</taxon>
        <taxon>Pseudomonadota</taxon>
        <taxon>Alphaproteobacteria</taxon>
        <taxon>Rhodobacterales</taxon>
        <taxon>Roseobacteraceae</taxon>
        <taxon>Ruegeria</taxon>
    </lineage>
</organism>
<dbReference type="RefSeq" id="WP_234219635.1">
    <property type="nucleotide sequence ID" value="NZ_JAGQAF010000005.1"/>
</dbReference>
<reference evidence="1" key="1">
    <citation type="journal article" date="2021" name="Environ. Microbiol.">
        <title>Cryptic niche differentiation of novel sediment ecotypes of Rugeria pomeroyi correlates with nitrate respiration.</title>
        <authorList>
            <person name="Lin X."/>
            <person name="McNichol J."/>
            <person name="Chu X."/>
            <person name="Qian Y."/>
            <person name="Luo H."/>
        </authorList>
    </citation>
    <scope>NUCLEOTIDE SEQUENCE</scope>
    <source>
        <strain evidence="1">SZCCDBB064</strain>
    </source>
</reference>
<proteinExistence type="predicted"/>
<evidence type="ECO:0000313" key="1">
    <source>
        <dbReference type="EMBL" id="MCE8537744.1"/>
    </source>
</evidence>
<protein>
    <submittedName>
        <fullName evidence="1">Uncharacterized protein</fullName>
    </submittedName>
</protein>
<dbReference type="AlphaFoldDB" id="A0A9Q3WKT2"/>
<dbReference type="EMBL" id="JAGQAF010000005">
    <property type="protein sequence ID" value="MCE8537744.1"/>
    <property type="molecule type" value="Genomic_DNA"/>
</dbReference>
<evidence type="ECO:0000313" key="2">
    <source>
        <dbReference type="Proteomes" id="UP000813672"/>
    </source>
</evidence>
<sequence length="291" mass="33525">MSTDLFHAELANYLGVGDLRSDDPDGSWLWNRHSLTMGRYRVELTQDRQIVAQRPRGGGLIPSTQLVITGVRSFGEGERVTDDLCRLLSLAAQSQVVPLSYRFGGRGRQPLHPMGQALYFRPLLPIRDGAAMRTYLETVWPRYRLLKRRRKLAEVIDMLLIAELPVQPLEVKLAQLFIVMENLKSTHAKACGYPFRRGRYRDPAQPSRVLGFEALLREMFAEMGMRPGLRRLVTLRNEIVHFGLSRRPYESLRDHHDRGKDILHEYLLRLLGFRGRMLLYRHAARVGKDIG</sequence>
<gene>
    <name evidence="1" type="ORF">KBY27_09765</name>
</gene>
<dbReference type="Proteomes" id="UP000813672">
    <property type="component" value="Unassembled WGS sequence"/>
</dbReference>
<comment type="caution">
    <text evidence="1">The sequence shown here is derived from an EMBL/GenBank/DDBJ whole genome shotgun (WGS) entry which is preliminary data.</text>
</comment>